<dbReference type="PANTHER" id="PTHR11730:SF6">
    <property type="entry name" value="AMMONIUM TRANSPORTER"/>
    <property type="match status" value="1"/>
</dbReference>
<feature type="transmembrane region" description="Helical" evidence="8">
    <location>
        <begin position="418"/>
        <end position="442"/>
    </location>
</feature>
<organism evidence="10 11">
    <name type="scientific">Turneriella parva (strain ATCC BAA-1111 / DSM 21527 / NCTC 11395 / H)</name>
    <name type="common">Leptospira parva</name>
    <dbReference type="NCBI Taxonomy" id="869212"/>
    <lineage>
        <taxon>Bacteria</taxon>
        <taxon>Pseudomonadati</taxon>
        <taxon>Spirochaetota</taxon>
        <taxon>Spirochaetia</taxon>
        <taxon>Leptospirales</taxon>
        <taxon>Leptospiraceae</taxon>
        <taxon>Turneriella</taxon>
    </lineage>
</organism>
<dbReference type="Proteomes" id="UP000006048">
    <property type="component" value="Chromosome"/>
</dbReference>
<feature type="transmembrane region" description="Helical" evidence="8">
    <location>
        <begin position="149"/>
        <end position="171"/>
    </location>
</feature>
<evidence type="ECO:0000256" key="1">
    <source>
        <dbReference type="ARBA" id="ARBA00004141"/>
    </source>
</evidence>
<feature type="transmembrane region" description="Helical" evidence="8">
    <location>
        <begin position="263"/>
        <end position="280"/>
    </location>
</feature>
<dbReference type="HOGENOM" id="CLU_000445_33_1_12"/>
<gene>
    <name evidence="10" type="ordered locus">Turpa_0411</name>
</gene>
<evidence type="ECO:0000256" key="6">
    <source>
        <dbReference type="ARBA" id="ARBA00023136"/>
    </source>
</evidence>
<feature type="transmembrane region" description="Helical" evidence="8">
    <location>
        <begin position="221"/>
        <end position="242"/>
    </location>
</feature>
<feature type="transmembrane region" description="Helical" evidence="8">
    <location>
        <begin position="326"/>
        <end position="343"/>
    </location>
</feature>
<keyword evidence="5 8" id="KW-1133">Transmembrane helix</keyword>
<keyword evidence="7 8" id="KW-0924">Ammonia transport</keyword>
<dbReference type="InterPro" id="IPR029020">
    <property type="entry name" value="Ammonium/urea_transptr"/>
</dbReference>
<feature type="transmembrane region" description="Helical" evidence="8">
    <location>
        <begin position="178"/>
        <end position="201"/>
    </location>
</feature>
<dbReference type="AlphaFoldDB" id="I4B1B0"/>
<dbReference type="NCBIfam" id="TIGR00836">
    <property type="entry name" value="amt"/>
    <property type="match status" value="1"/>
</dbReference>
<reference evidence="10 11" key="1">
    <citation type="submission" date="2012-06" db="EMBL/GenBank/DDBJ databases">
        <title>The complete chromosome of genome of Turneriella parva DSM 21527.</title>
        <authorList>
            <consortium name="US DOE Joint Genome Institute (JGI-PGF)"/>
            <person name="Lucas S."/>
            <person name="Han J."/>
            <person name="Lapidus A."/>
            <person name="Bruce D."/>
            <person name="Goodwin L."/>
            <person name="Pitluck S."/>
            <person name="Peters L."/>
            <person name="Kyrpides N."/>
            <person name="Mavromatis K."/>
            <person name="Ivanova N."/>
            <person name="Mikhailova N."/>
            <person name="Chertkov O."/>
            <person name="Detter J.C."/>
            <person name="Tapia R."/>
            <person name="Han C."/>
            <person name="Land M."/>
            <person name="Hauser L."/>
            <person name="Markowitz V."/>
            <person name="Cheng J.-F."/>
            <person name="Hugenholtz P."/>
            <person name="Woyke T."/>
            <person name="Wu D."/>
            <person name="Gronow S."/>
            <person name="Wellnitz S."/>
            <person name="Brambilla E."/>
            <person name="Klenk H.-P."/>
            <person name="Eisen J.A."/>
        </authorList>
    </citation>
    <scope>NUCLEOTIDE SEQUENCE [LARGE SCALE GENOMIC DNA]</scope>
    <source>
        <strain evidence="11">ATCC BAA-1111 / DSM 21527 / NCTC 11395 / H</strain>
    </source>
</reference>
<dbReference type="GO" id="GO:0005886">
    <property type="term" value="C:plasma membrane"/>
    <property type="evidence" value="ECO:0007669"/>
    <property type="project" value="UniProtKB-SubCell"/>
</dbReference>
<keyword evidence="3 8" id="KW-0813">Transport</keyword>
<feature type="domain" description="Ammonium transporter AmtB-like" evidence="9">
    <location>
        <begin position="63"/>
        <end position="472"/>
    </location>
</feature>
<feature type="transmembrane region" description="Helical" evidence="8">
    <location>
        <begin position="349"/>
        <end position="368"/>
    </location>
</feature>
<comment type="similarity">
    <text evidence="2 8">Belongs to the ammonia transporter channel (TC 1.A.11.2) family.</text>
</comment>
<dbReference type="InterPro" id="IPR018047">
    <property type="entry name" value="Ammonium_transpt_CS"/>
</dbReference>
<dbReference type="GO" id="GO:0097272">
    <property type="term" value="P:ammonium homeostasis"/>
    <property type="evidence" value="ECO:0007669"/>
    <property type="project" value="TreeGrafter"/>
</dbReference>
<feature type="transmembrane region" description="Helical" evidence="8">
    <location>
        <begin position="380"/>
        <end position="398"/>
    </location>
</feature>
<feature type="transmembrane region" description="Helical" evidence="8">
    <location>
        <begin position="21"/>
        <end position="39"/>
    </location>
</feature>
<keyword evidence="11" id="KW-1185">Reference proteome</keyword>
<dbReference type="PATRIC" id="fig|869212.3.peg.384"/>
<dbReference type="PANTHER" id="PTHR11730">
    <property type="entry name" value="AMMONIUM TRANSPORTER"/>
    <property type="match status" value="1"/>
</dbReference>
<feature type="transmembrane region" description="Helical" evidence="8">
    <location>
        <begin position="103"/>
        <end position="129"/>
    </location>
</feature>
<evidence type="ECO:0000256" key="5">
    <source>
        <dbReference type="ARBA" id="ARBA00022989"/>
    </source>
</evidence>
<evidence type="ECO:0000256" key="4">
    <source>
        <dbReference type="ARBA" id="ARBA00022692"/>
    </source>
</evidence>
<dbReference type="Gene3D" id="1.10.3430.10">
    <property type="entry name" value="Ammonium transporter AmtB like domains"/>
    <property type="match status" value="1"/>
</dbReference>
<dbReference type="KEGG" id="tpx:Turpa_0411"/>
<comment type="subcellular location">
    <subcellularLocation>
        <location evidence="8">Cell membrane</location>
        <topology evidence="8">Multi-pass membrane protein</topology>
    </subcellularLocation>
    <subcellularLocation>
        <location evidence="1">Membrane</location>
        <topology evidence="1">Multi-pass membrane protein</topology>
    </subcellularLocation>
</comment>
<evidence type="ECO:0000256" key="3">
    <source>
        <dbReference type="ARBA" id="ARBA00022448"/>
    </source>
</evidence>
<feature type="transmembrane region" description="Helical" evidence="8">
    <location>
        <begin position="62"/>
        <end position="82"/>
    </location>
</feature>
<evidence type="ECO:0000256" key="8">
    <source>
        <dbReference type="RuleBase" id="RU362002"/>
    </source>
</evidence>
<evidence type="ECO:0000256" key="2">
    <source>
        <dbReference type="ARBA" id="ARBA00005887"/>
    </source>
</evidence>
<dbReference type="FunFam" id="1.10.3430.10:FF:000008">
    <property type="entry name" value="Ammonium transporter"/>
    <property type="match status" value="1"/>
</dbReference>
<name>I4B1B0_TURPD</name>
<dbReference type="STRING" id="869212.Turpa_0411"/>
<dbReference type="GO" id="GO:0008519">
    <property type="term" value="F:ammonium channel activity"/>
    <property type="evidence" value="ECO:0007669"/>
    <property type="project" value="InterPro"/>
</dbReference>
<proteinExistence type="inferred from homology"/>
<evidence type="ECO:0000313" key="11">
    <source>
        <dbReference type="Proteomes" id="UP000006048"/>
    </source>
</evidence>
<dbReference type="PROSITE" id="PS01219">
    <property type="entry name" value="AMMONIUM_TRANSP"/>
    <property type="match status" value="1"/>
</dbReference>
<dbReference type="Pfam" id="PF00909">
    <property type="entry name" value="Ammonium_transp"/>
    <property type="match status" value="1"/>
</dbReference>
<feature type="transmembrane region" description="Helical" evidence="8">
    <location>
        <begin position="292"/>
        <end position="319"/>
    </location>
</feature>
<evidence type="ECO:0000259" key="9">
    <source>
        <dbReference type="Pfam" id="PF00909"/>
    </source>
</evidence>
<sequence>MQRRKIGMNIARECQGEVMKVVHWAILMMTLLGTSVFAAEETKTAAFNAEEAIKTLRGETDLLWLVVASVLVFFMQAGFAYVETGFSRKKNAVNILMKNISDFLVGSLGYWLIGFSLMFGPHLLVGFGFGSPFMFEKLLEGADGKPIAFNYGFLFFQMVFAGTAATIVSGAMAERTKFISYVFFSLVCSAIIYPLFGSMVWSNLLDTNNTGWLAKMGFIDFAGSTVVHSLGGWMGLAGTIALGPRIGKFGSRHEVKPILGHNMSMSVLGMFILWFGWFGFNPGSTAVVKDGTFAIIAITTNLAACAGGVTAIVTSWLLFKRPDVSMVVNGILGGLVAITAGCNNVDAKGAVAIGAVAGILVVYCVLLLDWLKIDDPVGAVSVHGFCGAWGTIAIGLFANPKFGGGPTGILYGGDAGQLGVQALGAGVAFAWAFPISFLVFMFMKWMPFIGLRVPESEEIEGLDIIEHGIEAYPEET</sequence>
<keyword evidence="4 8" id="KW-0812">Transmembrane</keyword>
<keyword evidence="6 8" id="KW-0472">Membrane</keyword>
<protein>
    <recommendedName>
        <fullName evidence="8">Ammonium transporter</fullName>
    </recommendedName>
</protein>
<dbReference type="EMBL" id="CP002959">
    <property type="protein sequence ID" value="AFM11067.1"/>
    <property type="molecule type" value="Genomic_DNA"/>
</dbReference>
<accession>I4B1B0</accession>
<evidence type="ECO:0000256" key="7">
    <source>
        <dbReference type="ARBA" id="ARBA00023177"/>
    </source>
</evidence>
<dbReference type="SUPFAM" id="SSF111352">
    <property type="entry name" value="Ammonium transporter"/>
    <property type="match status" value="1"/>
</dbReference>
<dbReference type="InterPro" id="IPR001905">
    <property type="entry name" value="Ammonium_transpt"/>
</dbReference>
<dbReference type="InterPro" id="IPR024041">
    <property type="entry name" value="NH4_transpt_AmtB-like_dom"/>
</dbReference>
<evidence type="ECO:0000313" key="10">
    <source>
        <dbReference type="EMBL" id="AFM11067.1"/>
    </source>
</evidence>